<reference evidence="3" key="1">
    <citation type="submission" date="2025-08" db="UniProtKB">
        <authorList>
            <consortium name="RefSeq"/>
        </authorList>
    </citation>
    <scope>IDENTIFICATION</scope>
    <source>
        <strain evidence="3">Aabys</strain>
        <tissue evidence="3">Whole body</tissue>
    </source>
</reference>
<keyword evidence="1" id="KW-1133">Transmembrane helix</keyword>
<dbReference type="GeneID" id="101895469"/>
<proteinExistence type="predicted"/>
<keyword evidence="2" id="KW-1185">Reference proteome</keyword>
<sequence length="85" mass="9266">MKVRERMPVAVRLVEVLTLVTLLGILTGFSIFIVIAQRLVFLLLLLLTPLTFVIHCLLSISEKILVGSLTGLLSVTNNVGGHNVD</sequence>
<feature type="transmembrane region" description="Helical" evidence="1">
    <location>
        <begin position="12"/>
        <end position="35"/>
    </location>
</feature>
<keyword evidence="1" id="KW-0472">Membrane</keyword>
<name>A0A9J7I0I4_MUSDO</name>
<protein>
    <submittedName>
        <fullName evidence="3">Uncharacterized protein LOC101895469</fullName>
    </submittedName>
</protein>
<dbReference type="VEuPathDB" id="VectorBase:MDOMA2_004579"/>
<evidence type="ECO:0000256" key="1">
    <source>
        <dbReference type="SAM" id="Phobius"/>
    </source>
</evidence>
<feature type="transmembrane region" description="Helical" evidence="1">
    <location>
        <begin position="41"/>
        <end position="60"/>
    </location>
</feature>
<gene>
    <name evidence="3" type="primary">LOC101895469</name>
</gene>
<keyword evidence="1" id="KW-0812">Transmembrane</keyword>
<dbReference type="KEGG" id="mde:101895469"/>
<evidence type="ECO:0000313" key="3">
    <source>
        <dbReference type="RefSeq" id="XP_005179916.2"/>
    </source>
</evidence>
<accession>A0A9J7I0I4</accession>
<dbReference type="Proteomes" id="UP001652621">
    <property type="component" value="Unplaced"/>
</dbReference>
<evidence type="ECO:0000313" key="2">
    <source>
        <dbReference type="Proteomes" id="UP001652621"/>
    </source>
</evidence>
<dbReference type="AlphaFoldDB" id="A0A9J7I0I4"/>
<organism evidence="2 3">
    <name type="scientific">Musca domestica</name>
    <name type="common">House fly</name>
    <dbReference type="NCBI Taxonomy" id="7370"/>
    <lineage>
        <taxon>Eukaryota</taxon>
        <taxon>Metazoa</taxon>
        <taxon>Ecdysozoa</taxon>
        <taxon>Arthropoda</taxon>
        <taxon>Hexapoda</taxon>
        <taxon>Insecta</taxon>
        <taxon>Pterygota</taxon>
        <taxon>Neoptera</taxon>
        <taxon>Endopterygota</taxon>
        <taxon>Diptera</taxon>
        <taxon>Brachycera</taxon>
        <taxon>Muscomorpha</taxon>
        <taxon>Muscoidea</taxon>
        <taxon>Muscidae</taxon>
        <taxon>Musca</taxon>
    </lineage>
</organism>
<dbReference type="RefSeq" id="XP_005179916.2">
    <property type="nucleotide sequence ID" value="XM_005179859.3"/>
</dbReference>